<organism evidence="2 3">
    <name type="scientific">Roseovarius albus</name>
    <dbReference type="NCBI Taxonomy" id="1247867"/>
    <lineage>
        <taxon>Bacteria</taxon>
        <taxon>Pseudomonadati</taxon>
        <taxon>Pseudomonadota</taxon>
        <taxon>Alphaproteobacteria</taxon>
        <taxon>Rhodobacterales</taxon>
        <taxon>Roseobacteraceae</taxon>
        <taxon>Roseovarius</taxon>
    </lineage>
</organism>
<dbReference type="SUPFAM" id="SSF50939">
    <property type="entry name" value="Sialidases"/>
    <property type="match status" value="1"/>
</dbReference>
<feature type="domain" description="Sialidase" evidence="1">
    <location>
        <begin position="72"/>
        <end position="348"/>
    </location>
</feature>
<keyword evidence="3" id="KW-1185">Reference proteome</keyword>
<protein>
    <recommendedName>
        <fullName evidence="1">Sialidase domain-containing protein</fullName>
    </recommendedName>
</protein>
<evidence type="ECO:0000313" key="3">
    <source>
        <dbReference type="Proteomes" id="UP000193061"/>
    </source>
</evidence>
<dbReference type="AlphaFoldDB" id="A0A1X6YKE5"/>
<evidence type="ECO:0000259" key="1">
    <source>
        <dbReference type="Pfam" id="PF13088"/>
    </source>
</evidence>
<dbReference type="CDD" id="cd15482">
    <property type="entry name" value="Sialidase_non-viral"/>
    <property type="match status" value="1"/>
</dbReference>
<reference evidence="2 3" key="1">
    <citation type="submission" date="2017-03" db="EMBL/GenBank/DDBJ databases">
        <authorList>
            <person name="Afonso C.L."/>
            <person name="Miller P.J."/>
            <person name="Scott M.A."/>
            <person name="Spackman E."/>
            <person name="Goraichik I."/>
            <person name="Dimitrov K.M."/>
            <person name="Suarez D.L."/>
            <person name="Swayne D.E."/>
        </authorList>
    </citation>
    <scope>NUCLEOTIDE SEQUENCE [LARGE SCALE GENOMIC DNA]</scope>
    <source>
        <strain evidence="2 3">CECT 7450</strain>
    </source>
</reference>
<dbReference type="Gene3D" id="2.120.10.10">
    <property type="match status" value="1"/>
</dbReference>
<dbReference type="EMBL" id="FWFX01000002">
    <property type="protein sequence ID" value="SLN23998.1"/>
    <property type="molecule type" value="Genomic_DNA"/>
</dbReference>
<sequence length="373" mass="40654">MAFVHLTLSALVVLSLVLSGWAIWRDQPPVWRFAMPATVAIEGAPLFEQVLNYAAAEGQAHSPGIVLSEDGFSVLWFEGSEEAQADVDIHGVKVRKVDGAWQASAPEPVVTRQNLAAAFEPGQIVITLGNVIENESVRDALYVTAVSVGGWAMASVADVRMQDGVPTKARKLNLSPVINRSFLVKSPTVEMADGSQALPAYFEMGPTYGAFIRTAADGRVRDQRRMAGQGTKPIQPMVVPLSETIAVAFLRDFDRSNVVLISRTEDGGQSWSVAEKTKIFNPSAPVAAMPVGDGQILAVMNSDAERGNRLQMMLSDDEARTWRVIHEVESGKGAARYPMLRRLPDGEIALAFSHYDKRGVQLYIFNESWVMAQ</sequence>
<proteinExistence type="predicted"/>
<accession>A0A1X6YKE5</accession>
<dbReference type="OrthoDB" id="41724at2"/>
<gene>
    <name evidence="2" type="ORF">ROA7450_00969</name>
</gene>
<evidence type="ECO:0000313" key="2">
    <source>
        <dbReference type="EMBL" id="SLN23998.1"/>
    </source>
</evidence>
<dbReference type="InterPro" id="IPR011040">
    <property type="entry name" value="Sialidase"/>
</dbReference>
<dbReference type="Pfam" id="PF13088">
    <property type="entry name" value="BNR_2"/>
    <property type="match status" value="1"/>
</dbReference>
<dbReference type="PANTHER" id="PTHR43752:SF2">
    <property type="entry name" value="BNR_ASP-BOX REPEAT FAMILY PROTEIN"/>
    <property type="match status" value="1"/>
</dbReference>
<dbReference type="Proteomes" id="UP000193061">
    <property type="component" value="Unassembled WGS sequence"/>
</dbReference>
<name>A0A1X6YKE5_9RHOB</name>
<dbReference type="InterPro" id="IPR036278">
    <property type="entry name" value="Sialidase_sf"/>
</dbReference>
<dbReference type="PANTHER" id="PTHR43752">
    <property type="entry name" value="BNR/ASP-BOX REPEAT FAMILY PROTEIN"/>
    <property type="match status" value="1"/>
</dbReference>